<dbReference type="InterPro" id="IPR001436">
    <property type="entry name" value="Alpha-crystallin/sHSP_animal"/>
</dbReference>
<protein>
    <recommendedName>
        <fullName evidence="5">SHSP domain-containing protein</fullName>
    </recommendedName>
</protein>
<dbReference type="InterPro" id="IPR002068">
    <property type="entry name" value="A-crystallin/Hsp20_dom"/>
</dbReference>
<sequence length="202" mass="23598">MLCSHVFQPSFGHLMDFHWPTRSLWPETRPLFFQEEILQRHVQEMKKNLDLLDRFQHGIFEEIDQVPASMTIQPFSYKLEKGEDHFAMTLDTNDFSPEQLSVQQVGKKLRVCRQTEKKQEEGQGSYSYKRQEFRQEFDLPEYVDPNAVTCSLTDGRLKIQAPREVPLEMTEGVVPIDSSPVEKTLQFQSSPAEGTYESQKHQ</sequence>
<dbReference type="CDD" id="cd06481">
    <property type="entry name" value="ACD_HspB9_like"/>
    <property type="match status" value="1"/>
</dbReference>
<dbReference type="GO" id="GO:0009408">
    <property type="term" value="P:response to heat"/>
    <property type="evidence" value="ECO:0007669"/>
    <property type="project" value="TreeGrafter"/>
</dbReference>
<dbReference type="EMBL" id="JAINUG010000131">
    <property type="protein sequence ID" value="KAJ8393952.1"/>
    <property type="molecule type" value="Genomic_DNA"/>
</dbReference>
<evidence type="ECO:0000313" key="6">
    <source>
        <dbReference type="EMBL" id="KAJ8393952.1"/>
    </source>
</evidence>
<evidence type="ECO:0000313" key="7">
    <source>
        <dbReference type="Proteomes" id="UP001221898"/>
    </source>
</evidence>
<dbReference type="PANTHER" id="PTHR45640:SF2">
    <property type="entry name" value="HEAT SHOCK PROTEIN BETA-11-RELATED"/>
    <property type="match status" value="1"/>
</dbReference>
<dbReference type="PROSITE" id="PS01031">
    <property type="entry name" value="SHSP"/>
    <property type="match status" value="1"/>
</dbReference>
<dbReference type="PANTHER" id="PTHR45640">
    <property type="entry name" value="HEAT SHOCK PROTEIN HSP-12.2-RELATED"/>
    <property type="match status" value="1"/>
</dbReference>
<organism evidence="6 7">
    <name type="scientific">Aldrovandia affinis</name>
    <dbReference type="NCBI Taxonomy" id="143900"/>
    <lineage>
        <taxon>Eukaryota</taxon>
        <taxon>Metazoa</taxon>
        <taxon>Chordata</taxon>
        <taxon>Craniata</taxon>
        <taxon>Vertebrata</taxon>
        <taxon>Euteleostomi</taxon>
        <taxon>Actinopterygii</taxon>
        <taxon>Neopterygii</taxon>
        <taxon>Teleostei</taxon>
        <taxon>Notacanthiformes</taxon>
        <taxon>Halosauridae</taxon>
        <taxon>Aldrovandia</taxon>
    </lineage>
</organism>
<dbReference type="GO" id="GO:0051082">
    <property type="term" value="F:unfolded protein binding"/>
    <property type="evidence" value="ECO:0007669"/>
    <property type="project" value="TreeGrafter"/>
</dbReference>
<evidence type="ECO:0000256" key="2">
    <source>
        <dbReference type="PROSITE-ProRule" id="PRU00285"/>
    </source>
</evidence>
<dbReference type="GO" id="GO:0005737">
    <property type="term" value="C:cytoplasm"/>
    <property type="evidence" value="ECO:0007669"/>
    <property type="project" value="TreeGrafter"/>
</dbReference>
<gene>
    <name evidence="6" type="ORF">AAFF_G00054850</name>
</gene>
<dbReference type="AlphaFoldDB" id="A0AAD7S1B7"/>
<proteinExistence type="inferred from homology"/>
<comment type="similarity">
    <text evidence="2 3">Belongs to the small heat shock protein (HSP20) family.</text>
</comment>
<feature type="domain" description="SHSP" evidence="5">
    <location>
        <begin position="66"/>
        <end position="179"/>
    </location>
</feature>
<dbReference type="GO" id="GO:0005634">
    <property type="term" value="C:nucleus"/>
    <property type="evidence" value="ECO:0007669"/>
    <property type="project" value="TreeGrafter"/>
</dbReference>
<dbReference type="Proteomes" id="UP001221898">
    <property type="component" value="Unassembled WGS sequence"/>
</dbReference>
<keyword evidence="7" id="KW-1185">Reference proteome</keyword>
<dbReference type="Pfam" id="PF00011">
    <property type="entry name" value="HSP20"/>
    <property type="match status" value="1"/>
</dbReference>
<evidence type="ECO:0000259" key="5">
    <source>
        <dbReference type="PROSITE" id="PS01031"/>
    </source>
</evidence>
<dbReference type="InterPro" id="IPR008978">
    <property type="entry name" value="HSP20-like_chaperone"/>
</dbReference>
<dbReference type="SUPFAM" id="SSF49764">
    <property type="entry name" value="HSP20-like chaperones"/>
    <property type="match status" value="1"/>
</dbReference>
<name>A0AAD7S1B7_9TELE</name>
<evidence type="ECO:0000256" key="4">
    <source>
        <dbReference type="SAM" id="MobiDB-lite"/>
    </source>
</evidence>
<reference evidence="6" key="1">
    <citation type="journal article" date="2023" name="Science">
        <title>Genome structures resolve the early diversification of teleost fishes.</title>
        <authorList>
            <person name="Parey E."/>
            <person name="Louis A."/>
            <person name="Montfort J."/>
            <person name="Bouchez O."/>
            <person name="Roques C."/>
            <person name="Iampietro C."/>
            <person name="Lluch J."/>
            <person name="Castinel A."/>
            <person name="Donnadieu C."/>
            <person name="Desvignes T."/>
            <person name="Floi Bucao C."/>
            <person name="Jouanno E."/>
            <person name="Wen M."/>
            <person name="Mejri S."/>
            <person name="Dirks R."/>
            <person name="Jansen H."/>
            <person name="Henkel C."/>
            <person name="Chen W.J."/>
            <person name="Zahm M."/>
            <person name="Cabau C."/>
            <person name="Klopp C."/>
            <person name="Thompson A.W."/>
            <person name="Robinson-Rechavi M."/>
            <person name="Braasch I."/>
            <person name="Lecointre G."/>
            <person name="Bobe J."/>
            <person name="Postlethwait J.H."/>
            <person name="Berthelot C."/>
            <person name="Roest Crollius H."/>
            <person name="Guiguen Y."/>
        </authorList>
    </citation>
    <scope>NUCLEOTIDE SEQUENCE</scope>
    <source>
        <strain evidence="6">NC1722</strain>
    </source>
</reference>
<comment type="caution">
    <text evidence="6">The sequence shown here is derived from an EMBL/GenBank/DDBJ whole genome shotgun (WGS) entry which is preliminary data.</text>
</comment>
<evidence type="ECO:0000256" key="3">
    <source>
        <dbReference type="RuleBase" id="RU003616"/>
    </source>
</evidence>
<accession>A0AAD7S1B7</accession>
<dbReference type="GO" id="GO:0042026">
    <property type="term" value="P:protein refolding"/>
    <property type="evidence" value="ECO:0007669"/>
    <property type="project" value="TreeGrafter"/>
</dbReference>
<evidence type="ECO:0000256" key="1">
    <source>
        <dbReference type="ARBA" id="ARBA00023016"/>
    </source>
</evidence>
<dbReference type="Gene3D" id="2.60.40.790">
    <property type="match status" value="1"/>
</dbReference>
<keyword evidence="1" id="KW-0346">Stress response</keyword>
<feature type="region of interest" description="Disordered" evidence="4">
    <location>
        <begin position="170"/>
        <end position="202"/>
    </location>
</feature>